<evidence type="ECO:0000313" key="2">
    <source>
        <dbReference type="EMBL" id="MFE1754283.1"/>
    </source>
</evidence>
<sequence>MSAETLLAAGYVAVLWVVALGLDLYGRQSTAAWESRVFTGYHRAVDEAPPAVGADTWPHSEVHRFHRAFSLFVCVVGVVLAGAETIRHHSAADVALLAAVCAPHCVLLVLLGRRLRRTGFTPPE</sequence>
<dbReference type="EMBL" id="JBHYTS010000055">
    <property type="protein sequence ID" value="MFE1754283.1"/>
    <property type="molecule type" value="Genomic_DNA"/>
</dbReference>
<gene>
    <name evidence="2" type="ORF">ACFW88_27690</name>
</gene>
<feature type="transmembrane region" description="Helical" evidence="1">
    <location>
        <begin position="92"/>
        <end position="111"/>
    </location>
</feature>
<reference evidence="2 3" key="1">
    <citation type="submission" date="2024-09" db="EMBL/GenBank/DDBJ databases">
        <title>The Natural Products Discovery Center: Release of the First 8490 Sequenced Strains for Exploring Actinobacteria Biosynthetic Diversity.</title>
        <authorList>
            <person name="Kalkreuter E."/>
            <person name="Kautsar S.A."/>
            <person name="Yang D."/>
            <person name="Bader C.D."/>
            <person name="Teijaro C.N."/>
            <person name="Fluegel L."/>
            <person name="Davis C.M."/>
            <person name="Simpson J.R."/>
            <person name="Lauterbach L."/>
            <person name="Steele A.D."/>
            <person name="Gui C."/>
            <person name="Meng S."/>
            <person name="Li G."/>
            <person name="Viehrig K."/>
            <person name="Ye F."/>
            <person name="Su P."/>
            <person name="Kiefer A.F."/>
            <person name="Nichols A."/>
            <person name="Cepeda A.J."/>
            <person name="Yan W."/>
            <person name="Fan B."/>
            <person name="Jiang Y."/>
            <person name="Adhikari A."/>
            <person name="Zheng C.-J."/>
            <person name="Schuster L."/>
            <person name="Cowan T.M."/>
            <person name="Smanski M.J."/>
            <person name="Chevrette M.G."/>
            <person name="De Carvalho L.P.S."/>
            <person name="Shen B."/>
        </authorList>
    </citation>
    <scope>NUCLEOTIDE SEQUENCE [LARGE SCALE GENOMIC DNA]</scope>
    <source>
        <strain evidence="2 3">NPDC059500</strain>
    </source>
</reference>
<dbReference type="RefSeq" id="WP_381812195.1">
    <property type="nucleotide sequence ID" value="NZ_JBHYTS010000055.1"/>
</dbReference>
<evidence type="ECO:0000313" key="3">
    <source>
        <dbReference type="Proteomes" id="UP001599756"/>
    </source>
</evidence>
<protein>
    <submittedName>
        <fullName evidence="2">Uncharacterized protein</fullName>
    </submittedName>
</protein>
<feature type="transmembrane region" description="Helical" evidence="1">
    <location>
        <begin position="6"/>
        <end position="26"/>
    </location>
</feature>
<proteinExistence type="predicted"/>
<comment type="caution">
    <text evidence="2">The sequence shown here is derived from an EMBL/GenBank/DDBJ whole genome shotgun (WGS) entry which is preliminary data.</text>
</comment>
<dbReference type="Proteomes" id="UP001599756">
    <property type="component" value="Unassembled WGS sequence"/>
</dbReference>
<keyword evidence="1" id="KW-0472">Membrane</keyword>
<keyword evidence="1" id="KW-0812">Transmembrane</keyword>
<name>A0ABW6HCS1_9ACTN</name>
<evidence type="ECO:0000256" key="1">
    <source>
        <dbReference type="SAM" id="Phobius"/>
    </source>
</evidence>
<keyword evidence="3" id="KW-1185">Reference proteome</keyword>
<keyword evidence="1" id="KW-1133">Transmembrane helix</keyword>
<accession>A0ABW6HCS1</accession>
<feature type="transmembrane region" description="Helical" evidence="1">
    <location>
        <begin position="68"/>
        <end position="86"/>
    </location>
</feature>
<organism evidence="2 3">
    <name type="scientific">Streptomyces anandii</name>
    <dbReference type="NCBI Taxonomy" id="285454"/>
    <lineage>
        <taxon>Bacteria</taxon>
        <taxon>Bacillati</taxon>
        <taxon>Actinomycetota</taxon>
        <taxon>Actinomycetes</taxon>
        <taxon>Kitasatosporales</taxon>
        <taxon>Streptomycetaceae</taxon>
        <taxon>Streptomyces</taxon>
    </lineage>
</organism>